<dbReference type="Proteomes" id="UP000729402">
    <property type="component" value="Unassembled WGS sequence"/>
</dbReference>
<dbReference type="PANTHER" id="PTHR12931:SF17">
    <property type="entry name" value="OS02G0521500 PROTEIN"/>
    <property type="match status" value="1"/>
</dbReference>
<evidence type="ECO:0000256" key="1">
    <source>
        <dbReference type="SAM" id="MobiDB-lite"/>
    </source>
</evidence>
<dbReference type="Pfam" id="PF10275">
    <property type="entry name" value="Peptidase_C65"/>
    <property type="match status" value="1"/>
</dbReference>
<feature type="region of interest" description="Disordered" evidence="1">
    <location>
        <begin position="1"/>
        <end position="136"/>
    </location>
</feature>
<protein>
    <recommendedName>
        <fullName evidence="2">OTU domain-containing protein</fullName>
    </recommendedName>
</protein>
<name>A0A8J5VHG2_ZIZPA</name>
<dbReference type="OrthoDB" id="640208at2759"/>
<organism evidence="3 4">
    <name type="scientific">Zizania palustris</name>
    <name type="common">Northern wild rice</name>
    <dbReference type="NCBI Taxonomy" id="103762"/>
    <lineage>
        <taxon>Eukaryota</taxon>
        <taxon>Viridiplantae</taxon>
        <taxon>Streptophyta</taxon>
        <taxon>Embryophyta</taxon>
        <taxon>Tracheophyta</taxon>
        <taxon>Spermatophyta</taxon>
        <taxon>Magnoliopsida</taxon>
        <taxon>Liliopsida</taxon>
        <taxon>Poales</taxon>
        <taxon>Poaceae</taxon>
        <taxon>BOP clade</taxon>
        <taxon>Oryzoideae</taxon>
        <taxon>Oryzeae</taxon>
        <taxon>Zizaniinae</taxon>
        <taxon>Zizania</taxon>
    </lineage>
</organism>
<proteinExistence type="predicted"/>
<feature type="compositionally biased region" description="Basic and acidic residues" evidence="1">
    <location>
        <begin position="7"/>
        <end position="24"/>
    </location>
</feature>
<feature type="compositionally biased region" description="Low complexity" evidence="1">
    <location>
        <begin position="27"/>
        <end position="47"/>
    </location>
</feature>
<feature type="compositionally biased region" description="Polar residues" evidence="1">
    <location>
        <begin position="474"/>
        <end position="483"/>
    </location>
</feature>
<evidence type="ECO:0000313" key="4">
    <source>
        <dbReference type="Proteomes" id="UP000729402"/>
    </source>
</evidence>
<dbReference type="EMBL" id="JAAALK010000283">
    <property type="protein sequence ID" value="KAG8070817.1"/>
    <property type="molecule type" value="Genomic_DNA"/>
</dbReference>
<dbReference type="GO" id="GO:0004843">
    <property type="term" value="F:cysteine-type deubiquitinase activity"/>
    <property type="evidence" value="ECO:0007669"/>
    <property type="project" value="TreeGrafter"/>
</dbReference>
<reference evidence="3" key="1">
    <citation type="journal article" date="2021" name="bioRxiv">
        <title>Whole Genome Assembly and Annotation of Northern Wild Rice, Zizania palustris L., Supports a Whole Genome Duplication in the Zizania Genus.</title>
        <authorList>
            <person name="Haas M."/>
            <person name="Kono T."/>
            <person name="Macchietto M."/>
            <person name="Millas R."/>
            <person name="McGilp L."/>
            <person name="Shao M."/>
            <person name="Duquette J."/>
            <person name="Hirsch C.N."/>
            <person name="Kimball J."/>
        </authorList>
    </citation>
    <scope>NUCLEOTIDE SEQUENCE</scope>
    <source>
        <tissue evidence="3">Fresh leaf tissue</tissue>
    </source>
</reference>
<dbReference type="PROSITE" id="PS50802">
    <property type="entry name" value="OTU"/>
    <property type="match status" value="1"/>
</dbReference>
<dbReference type="GO" id="GO:0071108">
    <property type="term" value="P:protein K48-linked deubiquitination"/>
    <property type="evidence" value="ECO:0007669"/>
    <property type="project" value="TreeGrafter"/>
</dbReference>
<dbReference type="GO" id="GO:0005634">
    <property type="term" value="C:nucleus"/>
    <property type="evidence" value="ECO:0007669"/>
    <property type="project" value="TreeGrafter"/>
</dbReference>
<dbReference type="CDD" id="cd22749">
    <property type="entry name" value="Otubain_C65"/>
    <property type="match status" value="1"/>
</dbReference>
<dbReference type="PANTHER" id="PTHR12931">
    <property type="entry name" value="UBIQUITIN THIOLESTERASE PROTEIN OTUB"/>
    <property type="match status" value="1"/>
</dbReference>
<feature type="compositionally biased region" description="Pro residues" evidence="1">
    <location>
        <begin position="56"/>
        <end position="66"/>
    </location>
</feature>
<gene>
    <name evidence="3" type="ORF">GUJ93_ZPchr0006g42498</name>
</gene>
<dbReference type="GO" id="GO:0043130">
    <property type="term" value="F:ubiquitin binding"/>
    <property type="evidence" value="ECO:0007669"/>
    <property type="project" value="TreeGrafter"/>
</dbReference>
<feature type="compositionally biased region" description="Low complexity" evidence="1">
    <location>
        <begin position="111"/>
        <end position="132"/>
    </location>
</feature>
<feature type="domain" description="OTU" evidence="2">
    <location>
        <begin position="259"/>
        <end position="470"/>
    </location>
</feature>
<feature type="region of interest" description="Disordered" evidence="1">
    <location>
        <begin position="470"/>
        <end position="493"/>
    </location>
</feature>
<keyword evidence="4" id="KW-1185">Reference proteome</keyword>
<accession>A0A8J5VHG2</accession>
<dbReference type="InterPro" id="IPR003323">
    <property type="entry name" value="OTU_dom"/>
</dbReference>
<evidence type="ECO:0000313" key="3">
    <source>
        <dbReference type="EMBL" id="KAG8070817.1"/>
    </source>
</evidence>
<dbReference type="InterPro" id="IPR019400">
    <property type="entry name" value="Peptidase_C65_otubain"/>
</dbReference>
<reference evidence="3" key="2">
    <citation type="submission" date="2021-02" db="EMBL/GenBank/DDBJ databases">
        <authorList>
            <person name="Kimball J.A."/>
            <person name="Haas M.W."/>
            <person name="Macchietto M."/>
            <person name="Kono T."/>
            <person name="Duquette J."/>
            <person name="Shao M."/>
        </authorList>
    </citation>
    <scope>NUCLEOTIDE SEQUENCE</scope>
    <source>
        <tissue evidence="3">Fresh leaf tissue</tissue>
    </source>
</reference>
<comment type="caution">
    <text evidence="3">The sequence shown here is derived from an EMBL/GenBank/DDBJ whole genome shotgun (WGS) entry which is preliminary data.</text>
</comment>
<evidence type="ECO:0000259" key="2">
    <source>
        <dbReference type="PROSITE" id="PS50802"/>
    </source>
</evidence>
<sequence>MASSSGKDPDDHIQKPVHEGEQRDPQAQGSSAAAAAAAASTDAPIAAVPGGGADVSPPPPIPPPAPRVESLTLELERDGEPLGGGGCGTEGTSSAAAAVDRKGKKVVEIYSSSSSPSSSPSPSTPRSPVLSDDSADVLSDDAAEDAIRDIEKVMAMRLYWGESGFRPARQKAQNKTEEMSNCQQMMSIWSFSLWYIKNMIFCRKGWQMDFSDPSNLIESPTHVDHQKIHLAYAISHYRLFSKVGGEVSSNLEILLNNYSEFRPVYGDGECFYRSFIISYLEQVLGRQDRREEYRLLATIEAKVKPLAMQIDYPEWASTFSTSHKAFQKLMENVIGWKNTPIGATTTDSYGQQELLKFFSSYTTTDDIFVFLRIAAAIWMCSHKKEYEEHIVGIGKDYPLEAWCAINLVPLREDTDHVSMKALAEALGVSLRVESLLKRLTLDIYTATADEGVPRVTVLYTGSHYDILYPRSSPRGVSSSQQGESGAADENAPI</sequence>
<dbReference type="EMBL" id="JAAALK010000283">
    <property type="protein sequence ID" value="KAG8070821.1"/>
    <property type="molecule type" value="Genomic_DNA"/>
</dbReference>
<dbReference type="AlphaFoldDB" id="A0A8J5VHG2"/>